<feature type="binding site" evidence="8">
    <location>
        <position position="102"/>
    </location>
    <ligand>
        <name>Mg(2+)</name>
        <dbReference type="ChEBI" id="CHEBI:18420"/>
    </ligand>
</feature>
<dbReference type="GO" id="GO:0061603">
    <property type="term" value="F:molybdenum cofactor guanylyltransferase activity"/>
    <property type="evidence" value="ECO:0007669"/>
    <property type="project" value="UniProtKB-EC"/>
</dbReference>
<feature type="binding site" evidence="8">
    <location>
        <position position="102"/>
    </location>
    <ligand>
        <name>GTP</name>
        <dbReference type="ChEBI" id="CHEBI:37565"/>
    </ligand>
</feature>
<evidence type="ECO:0000256" key="4">
    <source>
        <dbReference type="ARBA" id="ARBA00022741"/>
    </source>
</evidence>
<evidence type="ECO:0000256" key="7">
    <source>
        <dbReference type="ARBA" id="ARBA00023150"/>
    </source>
</evidence>
<keyword evidence="3 8" id="KW-0479">Metal-binding</keyword>
<dbReference type="Gene3D" id="3.90.550.10">
    <property type="entry name" value="Spore Coat Polysaccharide Biosynthesis Protein SpsA, Chain A"/>
    <property type="match status" value="1"/>
</dbReference>
<keyword evidence="10" id="KW-0548">Nucleotidyltransferase</keyword>
<accession>A0A840QN70</accession>
<comment type="similarity">
    <text evidence="8">Belongs to the MobA family.</text>
</comment>
<dbReference type="HAMAP" id="MF_00316">
    <property type="entry name" value="MobA"/>
    <property type="match status" value="1"/>
</dbReference>
<evidence type="ECO:0000256" key="3">
    <source>
        <dbReference type="ARBA" id="ARBA00022723"/>
    </source>
</evidence>
<evidence type="ECO:0000259" key="9">
    <source>
        <dbReference type="Pfam" id="PF12804"/>
    </source>
</evidence>
<evidence type="ECO:0000256" key="8">
    <source>
        <dbReference type="HAMAP-Rule" id="MF_00316"/>
    </source>
</evidence>
<comment type="domain">
    <text evidence="8">The N-terminal domain determines nucleotide recognition and specific binding, while the C-terminal domain determines the specific binding to the target protein.</text>
</comment>
<dbReference type="InterPro" id="IPR013482">
    <property type="entry name" value="Molybde_CF_guanTrfase"/>
</dbReference>
<dbReference type="GO" id="GO:0005525">
    <property type="term" value="F:GTP binding"/>
    <property type="evidence" value="ECO:0007669"/>
    <property type="project" value="UniProtKB-UniRule"/>
</dbReference>
<dbReference type="SUPFAM" id="SSF53448">
    <property type="entry name" value="Nucleotide-diphospho-sugar transferases"/>
    <property type="match status" value="1"/>
</dbReference>
<sequence length="211" mass="23756">MKTNDFPAYDLTALILAGGASSRMGTNKAFLQIGSESIIERIDRAVSPVASRVNIVANEKEKYQFLGRKVVSDHYVKQGPLAGLEAGLSSLETQWAFVAACDMPLVSTRLAETMYSFTSKRDVDVVLPVISGKHHPLFALYHQRILPKVRNCLEQGERRMFDVLKDVSVVEVDESSFIKSGWTEEDVLRSFFNMNHPEDFEKAKQWLADQK</sequence>
<keyword evidence="7 8" id="KW-0501">Molybdenum cofactor biosynthesis</keyword>
<dbReference type="GO" id="GO:0005737">
    <property type="term" value="C:cytoplasm"/>
    <property type="evidence" value="ECO:0007669"/>
    <property type="project" value="UniProtKB-SubCell"/>
</dbReference>
<organism evidence="10 11">
    <name type="scientific">Texcoconibacillus texcoconensis</name>
    <dbReference type="NCBI Taxonomy" id="1095777"/>
    <lineage>
        <taxon>Bacteria</taxon>
        <taxon>Bacillati</taxon>
        <taxon>Bacillota</taxon>
        <taxon>Bacilli</taxon>
        <taxon>Bacillales</taxon>
        <taxon>Bacillaceae</taxon>
        <taxon>Texcoconibacillus</taxon>
    </lineage>
</organism>
<dbReference type="GO" id="GO:0006777">
    <property type="term" value="P:Mo-molybdopterin cofactor biosynthetic process"/>
    <property type="evidence" value="ECO:0007669"/>
    <property type="project" value="UniProtKB-KW"/>
</dbReference>
<comment type="catalytic activity">
    <reaction evidence="8">
        <text>Mo-molybdopterin + GTP + H(+) = Mo-molybdopterin guanine dinucleotide + diphosphate</text>
        <dbReference type="Rhea" id="RHEA:34243"/>
        <dbReference type="ChEBI" id="CHEBI:15378"/>
        <dbReference type="ChEBI" id="CHEBI:33019"/>
        <dbReference type="ChEBI" id="CHEBI:37565"/>
        <dbReference type="ChEBI" id="CHEBI:71302"/>
        <dbReference type="ChEBI" id="CHEBI:71310"/>
        <dbReference type="EC" id="2.7.7.77"/>
    </reaction>
</comment>
<keyword evidence="2 8" id="KW-0808">Transferase</keyword>
<keyword evidence="4 8" id="KW-0547">Nucleotide-binding</keyword>
<keyword evidence="5 8" id="KW-0460">Magnesium</keyword>
<evidence type="ECO:0000256" key="6">
    <source>
        <dbReference type="ARBA" id="ARBA00023134"/>
    </source>
</evidence>
<comment type="subcellular location">
    <subcellularLocation>
        <location evidence="8">Cytoplasm</location>
    </subcellularLocation>
</comment>
<feature type="binding site" evidence="8">
    <location>
        <position position="28"/>
    </location>
    <ligand>
        <name>GTP</name>
        <dbReference type="ChEBI" id="CHEBI:37565"/>
    </ligand>
</feature>
<evidence type="ECO:0000313" key="11">
    <source>
        <dbReference type="Proteomes" id="UP000551878"/>
    </source>
</evidence>
<name>A0A840QN70_9BACI</name>
<dbReference type="AlphaFoldDB" id="A0A840QN70"/>
<comment type="function">
    <text evidence="8">Transfers a GMP moiety from GTP to Mo-molybdopterin (Mo-MPT) cofactor (Moco or molybdenum cofactor) to form Mo-molybdopterin guanine dinucleotide (Mo-MGD) cofactor.</text>
</comment>
<dbReference type="Pfam" id="PF12804">
    <property type="entry name" value="NTP_transf_3"/>
    <property type="match status" value="1"/>
</dbReference>
<feature type="domain" description="MobA-like NTP transferase" evidence="9">
    <location>
        <begin position="13"/>
        <end position="163"/>
    </location>
</feature>
<dbReference type="EMBL" id="JACHHB010000003">
    <property type="protein sequence ID" value="MBB5172832.1"/>
    <property type="molecule type" value="Genomic_DNA"/>
</dbReference>
<feature type="binding site" evidence="8">
    <location>
        <position position="73"/>
    </location>
    <ligand>
        <name>GTP</name>
        <dbReference type="ChEBI" id="CHEBI:37565"/>
    </ligand>
</feature>
<dbReference type="Proteomes" id="UP000551878">
    <property type="component" value="Unassembled WGS sequence"/>
</dbReference>
<dbReference type="CDD" id="cd02503">
    <property type="entry name" value="MobA"/>
    <property type="match status" value="1"/>
</dbReference>
<reference evidence="10 11" key="1">
    <citation type="submission" date="2020-08" db="EMBL/GenBank/DDBJ databases">
        <title>Genomic Encyclopedia of Type Strains, Phase IV (KMG-IV): sequencing the most valuable type-strain genomes for metagenomic binning, comparative biology and taxonomic classification.</title>
        <authorList>
            <person name="Goeker M."/>
        </authorList>
    </citation>
    <scope>NUCLEOTIDE SEQUENCE [LARGE SCALE GENOMIC DNA]</scope>
    <source>
        <strain evidence="10 11">DSM 24696</strain>
    </source>
</reference>
<dbReference type="InterPro" id="IPR025877">
    <property type="entry name" value="MobA-like_NTP_Trfase"/>
</dbReference>
<gene>
    <name evidence="8" type="primary">mobA</name>
    <name evidence="10" type="ORF">HNQ41_000976</name>
</gene>
<dbReference type="GO" id="GO:0046872">
    <property type="term" value="F:metal ion binding"/>
    <property type="evidence" value="ECO:0007669"/>
    <property type="project" value="UniProtKB-KW"/>
</dbReference>
<keyword evidence="11" id="KW-1185">Reference proteome</keyword>
<feature type="binding site" evidence="8">
    <location>
        <begin position="16"/>
        <end position="18"/>
    </location>
    <ligand>
        <name>GTP</name>
        <dbReference type="ChEBI" id="CHEBI:37565"/>
    </ligand>
</feature>
<comment type="caution">
    <text evidence="8">Lacks conserved residue(s) required for the propagation of feature annotation.</text>
</comment>
<comment type="caution">
    <text evidence="10">The sequence shown here is derived from an EMBL/GenBank/DDBJ whole genome shotgun (WGS) entry which is preliminary data.</text>
</comment>
<evidence type="ECO:0000256" key="5">
    <source>
        <dbReference type="ARBA" id="ARBA00022842"/>
    </source>
</evidence>
<dbReference type="PANTHER" id="PTHR19136">
    <property type="entry name" value="MOLYBDENUM COFACTOR GUANYLYLTRANSFERASE"/>
    <property type="match status" value="1"/>
</dbReference>
<evidence type="ECO:0000256" key="2">
    <source>
        <dbReference type="ARBA" id="ARBA00022679"/>
    </source>
</evidence>
<comment type="cofactor">
    <cofactor evidence="8">
        <name>Mg(2+)</name>
        <dbReference type="ChEBI" id="CHEBI:18420"/>
    </cofactor>
</comment>
<evidence type="ECO:0000256" key="1">
    <source>
        <dbReference type="ARBA" id="ARBA00022490"/>
    </source>
</evidence>
<dbReference type="InterPro" id="IPR029044">
    <property type="entry name" value="Nucleotide-diphossugar_trans"/>
</dbReference>
<protein>
    <recommendedName>
        <fullName evidence="8">Probable molybdenum cofactor guanylyltransferase</fullName>
        <shortName evidence="8">MoCo guanylyltransferase</shortName>
        <ecNumber evidence="8">2.7.7.77</ecNumber>
    </recommendedName>
    <alternativeName>
        <fullName evidence="8">GTP:molybdopterin guanylyltransferase</fullName>
    </alternativeName>
    <alternativeName>
        <fullName evidence="8">Mo-MPT guanylyltransferase</fullName>
    </alternativeName>
    <alternativeName>
        <fullName evidence="8">Molybdopterin guanylyltransferase</fullName>
    </alternativeName>
    <alternativeName>
        <fullName evidence="8">Molybdopterin-guanine dinucleotide synthase</fullName>
        <shortName evidence="8">MGD synthase</shortName>
    </alternativeName>
</protein>
<dbReference type="EC" id="2.7.7.77" evidence="8"/>
<keyword evidence="1 8" id="KW-0963">Cytoplasm</keyword>
<keyword evidence="6 8" id="KW-0342">GTP-binding</keyword>
<proteinExistence type="inferred from homology"/>
<dbReference type="RefSeq" id="WP_184663282.1">
    <property type="nucleotide sequence ID" value="NZ_JACHHB010000003.1"/>
</dbReference>
<dbReference type="PANTHER" id="PTHR19136:SF81">
    <property type="entry name" value="MOLYBDENUM COFACTOR GUANYLYLTRANSFERASE"/>
    <property type="match status" value="1"/>
</dbReference>
<evidence type="ECO:0000313" key="10">
    <source>
        <dbReference type="EMBL" id="MBB5172832.1"/>
    </source>
</evidence>